<dbReference type="GeneID" id="70130560"/>
<dbReference type="InterPro" id="IPR000182">
    <property type="entry name" value="GNAT_dom"/>
</dbReference>
<gene>
    <name evidence="2" type="ORF">BKA67DRAFT_550524</name>
</gene>
<sequence length="227" mass="25751">MTANMGVSIHTATEDDLDALVGLQFRAFGEFDELVAGRNTPENRAIMVKRHIQHMHANPGLVIAKAQLPDGTIAGFCMFYFPNAAASSDLERTPTPLRPLRDNSALSKITVEAPWIDDSERRRKAEVFLRFINQERQEHIAGKGVATFVRYMCVDPKYQRQGFGKALMSWGCERFDEVKSDAYLEASSEGQGLYEKFGFKVIEPHSYGEFEDGIKLNWSHMWRDAKK</sequence>
<dbReference type="Pfam" id="PF13508">
    <property type="entry name" value="Acetyltransf_7"/>
    <property type="match status" value="1"/>
</dbReference>
<reference evidence="2" key="1">
    <citation type="journal article" date="2021" name="Nat. Commun.">
        <title>Genetic determinants of endophytism in the Arabidopsis root mycobiome.</title>
        <authorList>
            <person name="Mesny F."/>
            <person name="Miyauchi S."/>
            <person name="Thiergart T."/>
            <person name="Pickel B."/>
            <person name="Atanasova L."/>
            <person name="Karlsson M."/>
            <person name="Huettel B."/>
            <person name="Barry K.W."/>
            <person name="Haridas S."/>
            <person name="Chen C."/>
            <person name="Bauer D."/>
            <person name="Andreopoulos W."/>
            <person name="Pangilinan J."/>
            <person name="LaButti K."/>
            <person name="Riley R."/>
            <person name="Lipzen A."/>
            <person name="Clum A."/>
            <person name="Drula E."/>
            <person name="Henrissat B."/>
            <person name="Kohler A."/>
            <person name="Grigoriev I.V."/>
            <person name="Martin F.M."/>
            <person name="Hacquard S."/>
        </authorList>
    </citation>
    <scope>NUCLEOTIDE SEQUENCE</scope>
    <source>
        <strain evidence="2">MPI-SDFR-AT-0073</strain>
    </source>
</reference>
<dbReference type="SUPFAM" id="SSF55729">
    <property type="entry name" value="Acyl-CoA N-acyltransferases (Nat)"/>
    <property type="match status" value="1"/>
</dbReference>
<keyword evidence="3" id="KW-1185">Reference proteome</keyword>
<evidence type="ECO:0000313" key="2">
    <source>
        <dbReference type="EMBL" id="KAH6661222.1"/>
    </source>
</evidence>
<dbReference type="OrthoDB" id="410198at2759"/>
<dbReference type="PANTHER" id="PTHR42791">
    <property type="entry name" value="GNAT FAMILY ACETYLTRANSFERASE"/>
    <property type="match status" value="1"/>
</dbReference>
<dbReference type="Gene3D" id="3.40.630.30">
    <property type="match status" value="1"/>
</dbReference>
<dbReference type="InterPro" id="IPR016181">
    <property type="entry name" value="Acyl_CoA_acyltransferase"/>
</dbReference>
<evidence type="ECO:0000313" key="3">
    <source>
        <dbReference type="Proteomes" id="UP000758603"/>
    </source>
</evidence>
<proteinExistence type="predicted"/>
<comment type="caution">
    <text evidence="2">The sequence shown here is derived from an EMBL/GenBank/DDBJ whole genome shotgun (WGS) entry which is preliminary data.</text>
</comment>
<dbReference type="GO" id="GO:0016747">
    <property type="term" value="F:acyltransferase activity, transferring groups other than amino-acyl groups"/>
    <property type="evidence" value="ECO:0007669"/>
    <property type="project" value="InterPro"/>
</dbReference>
<protein>
    <submittedName>
        <fullName evidence="2">Acyl-CoA N-acyltransferase</fullName>
    </submittedName>
</protein>
<dbReference type="InterPro" id="IPR052523">
    <property type="entry name" value="Trichothecene_AcTrans"/>
</dbReference>
<dbReference type="PROSITE" id="PS51186">
    <property type="entry name" value="GNAT"/>
    <property type="match status" value="1"/>
</dbReference>
<dbReference type="RefSeq" id="XP_045965353.1">
    <property type="nucleotide sequence ID" value="XM_046101668.1"/>
</dbReference>
<organism evidence="2 3">
    <name type="scientific">Truncatella angustata</name>
    <dbReference type="NCBI Taxonomy" id="152316"/>
    <lineage>
        <taxon>Eukaryota</taxon>
        <taxon>Fungi</taxon>
        <taxon>Dikarya</taxon>
        <taxon>Ascomycota</taxon>
        <taxon>Pezizomycotina</taxon>
        <taxon>Sordariomycetes</taxon>
        <taxon>Xylariomycetidae</taxon>
        <taxon>Amphisphaeriales</taxon>
        <taxon>Sporocadaceae</taxon>
        <taxon>Truncatella</taxon>
    </lineage>
</organism>
<dbReference type="EMBL" id="JAGPXC010000001">
    <property type="protein sequence ID" value="KAH6661222.1"/>
    <property type="molecule type" value="Genomic_DNA"/>
</dbReference>
<dbReference type="CDD" id="cd04301">
    <property type="entry name" value="NAT_SF"/>
    <property type="match status" value="1"/>
</dbReference>
<accession>A0A9P8UZT2</accession>
<feature type="domain" description="N-acetyltransferase" evidence="1">
    <location>
        <begin position="78"/>
        <end position="217"/>
    </location>
</feature>
<dbReference type="PANTHER" id="PTHR42791:SF14">
    <property type="entry name" value="N-ACETYLTRANSFERASE DOMAIN-CONTAINING PROTEIN"/>
    <property type="match status" value="1"/>
</dbReference>
<dbReference type="Proteomes" id="UP000758603">
    <property type="component" value="Unassembled WGS sequence"/>
</dbReference>
<dbReference type="AlphaFoldDB" id="A0A9P8UZT2"/>
<name>A0A9P8UZT2_9PEZI</name>
<evidence type="ECO:0000259" key="1">
    <source>
        <dbReference type="PROSITE" id="PS51186"/>
    </source>
</evidence>